<protein>
    <recommendedName>
        <fullName evidence="6">Alpha N-terminal protein methyltransferase 1</fullName>
        <ecNumber evidence="5">2.1.1.244</ecNumber>
    </recommendedName>
    <alternativeName>
        <fullName evidence="7">X-Pro-Lys N-terminal protein methyltransferase 1</fullName>
    </alternativeName>
</protein>
<comment type="catalytic activity">
    <reaction evidence="10">
        <text>N-terminal L-alanyl-L-prolyl-L-lysyl-[protein] + 3 S-adenosyl-L-methionine = N-terminal N,N,N-trimethyl-L-alanyl-L-prolyl-L-lysyl-[protein] + 3 S-adenosyl-L-homocysteine + 3 H(+)</text>
        <dbReference type="Rhea" id="RHEA:54712"/>
        <dbReference type="Rhea" id="RHEA-COMP:13785"/>
        <dbReference type="Rhea" id="RHEA-COMP:13971"/>
        <dbReference type="ChEBI" id="CHEBI:15378"/>
        <dbReference type="ChEBI" id="CHEBI:57856"/>
        <dbReference type="ChEBI" id="CHEBI:59789"/>
        <dbReference type="ChEBI" id="CHEBI:138057"/>
        <dbReference type="ChEBI" id="CHEBI:138315"/>
        <dbReference type="EC" id="2.1.1.244"/>
    </reaction>
</comment>
<evidence type="ECO:0000256" key="4">
    <source>
        <dbReference type="ARBA" id="ARBA00022691"/>
    </source>
</evidence>
<evidence type="ECO:0000256" key="10">
    <source>
        <dbReference type="ARBA" id="ARBA00048167"/>
    </source>
</evidence>
<evidence type="ECO:0000256" key="5">
    <source>
        <dbReference type="ARBA" id="ARBA00039112"/>
    </source>
</evidence>
<sequence>MSSVRLSVCLNASQSKGQSQAALLLPAPHSTEALLAAAANKLRLKKKEVERAQLYVWKTGVKLPRGQTCGHLLRNDDLIAISVGEAYAGPVALEGTSPSALASAPAVTAERLEAPVVVGRDDMGRSYDSLAELWEDQAVRYVEYYEANARWWDADGYGGSADEEAMIGDCRSEEDVAQSLEFLDAVRGSRPHLRLERALDGGAGVGRVTKHVLLRRCENVCLVEPCERWLKQARRYLGNKRAQRCSFVCERLEEYVPPVGAFDLVWVQWCLQYLVDAHVVIALSNLRRGLSAHGVILLKENRPSGAGIDQRAFYVDMPHGQHQRYDVTRPDDHHRWLFSCAGLEVEHCAPYDEVNCWVLRPASNLPKKLPPSRALPTHHSSEGNRKYKLLVTEIDGMDSPWMNVEAEAQDEEGNNRPA</sequence>
<comment type="caution">
    <text evidence="11">The sequence shown here is derived from an EMBL/GenBank/DDBJ whole genome shotgun (WGS) entry which is preliminary data.</text>
</comment>
<dbReference type="InterPro" id="IPR029063">
    <property type="entry name" value="SAM-dependent_MTases_sf"/>
</dbReference>
<dbReference type="GO" id="GO:0071885">
    <property type="term" value="F:N-terminal protein N-methyltransferase activity"/>
    <property type="evidence" value="ECO:0007669"/>
    <property type="project" value="UniProtKB-EC"/>
</dbReference>
<evidence type="ECO:0000256" key="3">
    <source>
        <dbReference type="ARBA" id="ARBA00022679"/>
    </source>
</evidence>
<dbReference type="Proteomes" id="UP001515480">
    <property type="component" value="Unassembled WGS sequence"/>
</dbReference>
<dbReference type="GO" id="GO:0032259">
    <property type="term" value="P:methylation"/>
    <property type="evidence" value="ECO:0007669"/>
    <property type="project" value="UniProtKB-KW"/>
</dbReference>
<evidence type="ECO:0000313" key="11">
    <source>
        <dbReference type="EMBL" id="KAL1525121.1"/>
    </source>
</evidence>
<evidence type="ECO:0000256" key="1">
    <source>
        <dbReference type="ARBA" id="ARBA00009059"/>
    </source>
</evidence>
<dbReference type="InterPro" id="IPR008576">
    <property type="entry name" value="MeTrfase_NTM1"/>
</dbReference>
<gene>
    <name evidence="11" type="ORF">AB1Y20_019993</name>
</gene>
<comment type="catalytic activity">
    <reaction evidence="8">
        <text>N-terminal L-seryl-L-prolyl-L-lysyl-[protein] + 3 S-adenosyl-L-methionine = N-terminal N,N,N-trimethyl-L-seryl-L-prolyl-L-lysyl-[protein] + 3 S-adenosyl-L-homocysteine + 3 H(+)</text>
        <dbReference type="Rhea" id="RHEA:54724"/>
        <dbReference type="Rhea" id="RHEA-COMP:13789"/>
        <dbReference type="Rhea" id="RHEA-COMP:13973"/>
        <dbReference type="ChEBI" id="CHEBI:15378"/>
        <dbReference type="ChEBI" id="CHEBI:57856"/>
        <dbReference type="ChEBI" id="CHEBI:59789"/>
        <dbReference type="ChEBI" id="CHEBI:138061"/>
        <dbReference type="ChEBI" id="CHEBI:138317"/>
        <dbReference type="EC" id="2.1.1.244"/>
    </reaction>
</comment>
<evidence type="ECO:0000256" key="2">
    <source>
        <dbReference type="ARBA" id="ARBA00022603"/>
    </source>
</evidence>
<evidence type="ECO:0000256" key="7">
    <source>
        <dbReference type="ARBA" id="ARBA00043129"/>
    </source>
</evidence>
<reference evidence="11 12" key="1">
    <citation type="journal article" date="2024" name="Science">
        <title>Giant polyketide synthase enzymes in the biosynthesis of giant marine polyether toxins.</title>
        <authorList>
            <person name="Fallon T.R."/>
            <person name="Shende V.V."/>
            <person name="Wierzbicki I.H."/>
            <person name="Pendleton A.L."/>
            <person name="Watervoot N.F."/>
            <person name="Auber R.P."/>
            <person name="Gonzalez D.J."/>
            <person name="Wisecaver J.H."/>
            <person name="Moore B.S."/>
        </authorList>
    </citation>
    <scope>NUCLEOTIDE SEQUENCE [LARGE SCALE GENOMIC DNA]</scope>
    <source>
        <strain evidence="11 12">12B1</strain>
    </source>
</reference>
<comment type="similarity">
    <text evidence="1">Belongs to the methyltransferase superfamily. NTM1 family.</text>
</comment>
<evidence type="ECO:0000313" key="12">
    <source>
        <dbReference type="Proteomes" id="UP001515480"/>
    </source>
</evidence>
<organism evidence="11 12">
    <name type="scientific">Prymnesium parvum</name>
    <name type="common">Toxic golden alga</name>
    <dbReference type="NCBI Taxonomy" id="97485"/>
    <lineage>
        <taxon>Eukaryota</taxon>
        <taxon>Haptista</taxon>
        <taxon>Haptophyta</taxon>
        <taxon>Prymnesiophyceae</taxon>
        <taxon>Prymnesiales</taxon>
        <taxon>Prymnesiaceae</taxon>
        <taxon>Prymnesium</taxon>
    </lineage>
</organism>
<keyword evidence="2" id="KW-0489">Methyltransferase</keyword>
<dbReference type="Gene3D" id="3.40.50.150">
    <property type="entry name" value="Vaccinia Virus protein VP39"/>
    <property type="match status" value="1"/>
</dbReference>
<dbReference type="PANTHER" id="PTHR12753">
    <property type="entry name" value="AD-003 - RELATED"/>
    <property type="match status" value="1"/>
</dbReference>
<dbReference type="CDD" id="cd02440">
    <property type="entry name" value="AdoMet_MTases"/>
    <property type="match status" value="1"/>
</dbReference>
<comment type="catalytic activity">
    <reaction evidence="9">
        <text>N-terminal L-prolyl-L-prolyl-L-lysyl-[protein] + 2 S-adenosyl-L-methionine = N-terminal N,N-dimethyl-L-prolyl-L-prolyl-L-lysyl-[protein] + 2 S-adenosyl-L-homocysteine + 2 H(+)</text>
        <dbReference type="Rhea" id="RHEA:54736"/>
        <dbReference type="Rhea" id="RHEA-COMP:13787"/>
        <dbReference type="Rhea" id="RHEA-COMP:13974"/>
        <dbReference type="ChEBI" id="CHEBI:15378"/>
        <dbReference type="ChEBI" id="CHEBI:57856"/>
        <dbReference type="ChEBI" id="CHEBI:59789"/>
        <dbReference type="ChEBI" id="CHEBI:138059"/>
        <dbReference type="ChEBI" id="CHEBI:138318"/>
        <dbReference type="EC" id="2.1.1.244"/>
    </reaction>
</comment>
<evidence type="ECO:0000256" key="9">
    <source>
        <dbReference type="ARBA" id="ARBA00047885"/>
    </source>
</evidence>
<evidence type="ECO:0000256" key="6">
    <source>
        <dbReference type="ARBA" id="ARBA00039449"/>
    </source>
</evidence>
<dbReference type="PANTHER" id="PTHR12753:SF0">
    <property type="entry name" value="ALPHA N-TERMINAL PROTEIN METHYLTRANSFERASE 1"/>
    <property type="match status" value="1"/>
</dbReference>
<proteinExistence type="inferred from homology"/>
<dbReference type="AlphaFoldDB" id="A0AB34JWP2"/>
<accession>A0AB34JWP2</accession>
<dbReference type="GO" id="GO:0005737">
    <property type="term" value="C:cytoplasm"/>
    <property type="evidence" value="ECO:0007669"/>
    <property type="project" value="TreeGrafter"/>
</dbReference>
<name>A0AB34JWP2_PRYPA</name>
<dbReference type="Pfam" id="PF05891">
    <property type="entry name" value="Methyltransf_PK"/>
    <property type="match status" value="1"/>
</dbReference>
<keyword evidence="12" id="KW-1185">Reference proteome</keyword>
<dbReference type="EC" id="2.1.1.244" evidence="5"/>
<keyword evidence="3" id="KW-0808">Transferase</keyword>
<dbReference type="SUPFAM" id="SSF53335">
    <property type="entry name" value="S-adenosyl-L-methionine-dependent methyltransferases"/>
    <property type="match status" value="1"/>
</dbReference>
<dbReference type="EMBL" id="JBGBPQ010000004">
    <property type="protein sequence ID" value="KAL1525121.1"/>
    <property type="molecule type" value="Genomic_DNA"/>
</dbReference>
<keyword evidence="4" id="KW-0949">S-adenosyl-L-methionine</keyword>
<evidence type="ECO:0000256" key="8">
    <source>
        <dbReference type="ARBA" id="ARBA00047306"/>
    </source>
</evidence>